<dbReference type="RefSeq" id="WP_020026669.1">
    <property type="nucleotide sequence ID" value="NZ_CP006911.1"/>
</dbReference>
<protein>
    <submittedName>
        <fullName evidence="2">Uncharacterized protein</fullName>
    </submittedName>
</protein>
<evidence type="ECO:0000256" key="1">
    <source>
        <dbReference type="SAM" id="SignalP"/>
    </source>
</evidence>
<keyword evidence="1" id="KW-0732">Signal</keyword>
<evidence type="ECO:0000313" key="3">
    <source>
        <dbReference type="Proteomes" id="UP000068905"/>
    </source>
</evidence>
<keyword evidence="3" id="KW-1185">Reference proteome</keyword>
<accession>A0A0M3T2I7</accession>
<proteinExistence type="predicted"/>
<feature type="signal peptide" evidence="1">
    <location>
        <begin position="1"/>
        <end position="20"/>
    </location>
</feature>
<dbReference type="Proteomes" id="UP000068905">
    <property type="component" value="Chromosome"/>
</dbReference>
<organism evidence="2 3">
    <name type="scientific">Candidatus Pseudothioglobus singularis PS1</name>
    <dbReference type="NCBI Taxonomy" id="1125411"/>
    <lineage>
        <taxon>Bacteria</taxon>
        <taxon>Pseudomonadati</taxon>
        <taxon>Pseudomonadota</taxon>
        <taxon>Gammaproteobacteria</taxon>
        <taxon>Candidatus Pseudothioglobaceae</taxon>
        <taxon>Candidatus Pseudothioglobus</taxon>
    </lineage>
</organism>
<reference evidence="2 3" key="1">
    <citation type="journal article" date="2015" name="Genome Announc.">
        <title>Genome Sequence of 'Candidatus Thioglobus singularis' Strain PS1, a Mixotroph from the SUP05 Clade of Marine Gammaproteobacteria.</title>
        <authorList>
            <person name="Marshall K.T."/>
            <person name="Morris R.M."/>
        </authorList>
    </citation>
    <scope>NUCLEOTIDE SEQUENCE [LARGE SCALE GENOMIC DNA]</scope>
    <source>
        <strain evidence="2 3">PS1</strain>
    </source>
</reference>
<evidence type="ECO:0000313" key="2">
    <source>
        <dbReference type="EMBL" id="ALE02805.1"/>
    </source>
</evidence>
<dbReference type="PROSITE" id="PS51257">
    <property type="entry name" value="PROKAR_LIPOPROTEIN"/>
    <property type="match status" value="1"/>
</dbReference>
<sequence>MKKLLSITFMILLLPSMAFAGACPMLKSEVEDKIATLDQTKHATLISFALMLHEQGVKAHDSGDHGMSEDLLNGALRLLDV</sequence>
<name>A0A0M3T2I7_9GAMM</name>
<dbReference type="OrthoDB" id="8480939at2"/>
<gene>
    <name evidence="2" type="ORF">W908_08360</name>
</gene>
<feature type="chain" id="PRO_5005789697" evidence="1">
    <location>
        <begin position="21"/>
        <end position="81"/>
    </location>
</feature>
<dbReference type="KEGG" id="tsn:W908_08360"/>
<dbReference type="EMBL" id="CP006911">
    <property type="protein sequence ID" value="ALE02805.1"/>
    <property type="molecule type" value="Genomic_DNA"/>
</dbReference>
<dbReference type="AlphaFoldDB" id="A0A0M3T2I7"/>